<dbReference type="InterPro" id="IPR008255">
    <property type="entry name" value="Pyr_nucl-diS_OxRdtase_2_AS"/>
</dbReference>
<comment type="catalytic activity">
    <reaction evidence="9 10">
        <text>[thioredoxin]-dithiol + NADP(+) = [thioredoxin]-disulfide + NADPH + H(+)</text>
        <dbReference type="Rhea" id="RHEA:20345"/>
        <dbReference type="Rhea" id="RHEA-COMP:10698"/>
        <dbReference type="Rhea" id="RHEA-COMP:10700"/>
        <dbReference type="ChEBI" id="CHEBI:15378"/>
        <dbReference type="ChEBI" id="CHEBI:29950"/>
        <dbReference type="ChEBI" id="CHEBI:50058"/>
        <dbReference type="ChEBI" id="CHEBI:57783"/>
        <dbReference type="ChEBI" id="CHEBI:58349"/>
        <dbReference type="EC" id="1.8.1.9"/>
    </reaction>
</comment>
<dbReference type="GO" id="GO:0019430">
    <property type="term" value="P:removal of superoxide radicals"/>
    <property type="evidence" value="ECO:0007669"/>
    <property type="project" value="UniProtKB-UniRule"/>
</dbReference>
<sequence length="305" mass="33429">MVYDTIILGGGPAGLSAAVYALRSGLKMLLVERGLYGGQMQNTEEIENYPGFTSILGPDLSEKMREHAEALGLQTQQGEVESVEFGPPIHRVHLSGGEVLETKTVIIATGCEPKKLGIPGEKEFSGRGVSYCAVCDGAFFKNKNLYVIGGGDSACEEGVYLTRHAAKVTIVHRRDKLRAQPVLQERARNNEKISFLFNRRPVEVQGERKVERLVLENTVTGERETVDADGIFIYIGLKPNTEFLKGTPIVNAEGWIPTDDRFRTAVPGVFAAGDVRETWLRQVVTAVAEGAMAAMSAYYYVEEQS</sequence>
<evidence type="ECO:0000256" key="10">
    <source>
        <dbReference type="RuleBase" id="RU003880"/>
    </source>
</evidence>
<dbReference type="RefSeq" id="WP_100667245.1">
    <property type="nucleotide sequence ID" value="NZ_CP024955.1"/>
</dbReference>
<evidence type="ECO:0000256" key="1">
    <source>
        <dbReference type="ARBA" id="ARBA00009333"/>
    </source>
</evidence>
<keyword evidence="6 10" id="KW-0560">Oxidoreductase</keyword>
<proteinExistence type="inferred from homology"/>
<evidence type="ECO:0000313" key="13">
    <source>
        <dbReference type="EMBL" id="ATY84424.1"/>
    </source>
</evidence>
<dbReference type="GO" id="GO:0005737">
    <property type="term" value="C:cytoplasm"/>
    <property type="evidence" value="ECO:0007669"/>
    <property type="project" value="InterPro"/>
</dbReference>
<dbReference type="PANTHER" id="PTHR48105">
    <property type="entry name" value="THIOREDOXIN REDUCTASE 1-RELATED-RELATED"/>
    <property type="match status" value="1"/>
</dbReference>
<evidence type="ECO:0000256" key="7">
    <source>
        <dbReference type="ARBA" id="ARBA00023157"/>
    </source>
</evidence>
<dbReference type="InterPro" id="IPR005982">
    <property type="entry name" value="Thioredox_Rdtase"/>
</dbReference>
<dbReference type="PRINTS" id="PR00469">
    <property type="entry name" value="PNDRDTASEII"/>
</dbReference>
<dbReference type="InterPro" id="IPR036188">
    <property type="entry name" value="FAD/NAD-bd_sf"/>
</dbReference>
<evidence type="ECO:0000256" key="3">
    <source>
        <dbReference type="ARBA" id="ARBA00018719"/>
    </source>
</evidence>
<dbReference type="NCBIfam" id="TIGR01292">
    <property type="entry name" value="TRX_reduct"/>
    <property type="match status" value="1"/>
</dbReference>
<evidence type="ECO:0000256" key="4">
    <source>
        <dbReference type="ARBA" id="ARBA00022630"/>
    </source>
</evidence>
<name>A0A2K8N504_9BACL</name>
<evidence type="ECO:0000259" key="12">
    <source>
        <dbReference type="Pfam" id="PF07992"/>
    </source>
</evidence>
<evidence type="ECO:0000313" key="14">
    <source>
        <dbReference type="Proteomes" id="UP000231932"/>
    </source>
</evidence>
<dbReference type="Proteomes" id="UP000231932">
    <property type="component" value="Chromosome"/>
</dbReference>
<dbReference type="PROSITE" id="PS00573">
    <property type="entry name" value="PYRIDINE_REDOX_2"/>
    <property type="match status" value="1"/>
</dbReference>
<dbReference type="OrthoDB" id="9806179at2"/>
<dbReference type="AlphaFoldDB" id="A0A2K8N504"/>
<evidence type="ECO:0000256" key="11">
    <source>
        <dbReference type="RuleBase" id="RU003881"/>
    </source>
</evidence>
<reference evidence="14" key="1">
    <citation type="submission" date="2017-11" db="EMBL/GenBank/DDBJ databases">
        <title>Complete Genome Sequence of Kyrpidia sp. Strain EA-1, a thermophilic, hydrogen-oxidizing Bacterium, isolated from the Azores.</title>
        <authorList>
            <person name="Reiner J.E."/>
            <person name="Lapp C.J."/>
            <person name="Bunk B."/>
            <person name="Gescher J."/>
        </authorList>
    </citation>
    <scope>NUCLEOTIDE SEQUENCE [LARGE SCALE GENOMIC DNA]</scope>
    <source>
        <strain evidence="14">EA-1</strain>
    </source>
</reference>
<dbReference type="GO" id="GO:0004791">
    <property type="term" value="F:thioredoxin-disulfide reductase (NADPH) activity"/>
    <property type="evidence" value="ECO:0007669"/>
    <property type="project" value="UniProtKB-UniRule"/>
</dbReference>
<feature type="domain" description="FAD/NAD(P)-binding" evidence="12">
    <location>
        <begin position="3"/>
        <end position="290"/>
    </location>
</feature>
<evidence type="ECO:0000256" key="2">
    <source>
        <dbReference type="ARBA" id="ARBA00011738"/>
    </source>
</evidence>
<dbReference type="Gene3D" id="3.50.50.60">
    <property type="entry name" value="FAD/NAD(P)-binding domain"/>
    <property type="match status" value="2"/>
</dbReference>
<keyword evidence="14" id="KW-1185">Reference proteome</keyword>
<dbReference type="KEGG" id="kyr:CVV65_05200"/>
<evidence type="ECO:0000256" key="6">
    <source>
        <dbReference type="ARBA" id="ARBA00023002"/>
    </source>
</evidence>
<dbReference type="PRINTS" id="PR00368">
    <property type="entry name" value="FADPNR"/>
</dbReference>
<keyword evidence="4 10" id="KW-0285">Flavoprotein</keyword>
<dbReference type="Pfam" id="PF07992">
    <property type="entry name" value="Pyr_redox_2"/>
    <property type="match status" value="1"/>
</dbReference>
<dbReference type="SUPFAM" id="SSF51905">
    <property type="entry name" value="FAD/NAD(P)-binding domain"/>
    <property type="match status" value="1"/>
</dbReference>
<dbReference type="InterPro" id="IPR050097">
    <property type="entry name" value="Ferredoxin-NADP_redctase_2"/>
</dbReference>
<comment type="similarity">
    <text evidence="1 10">Belongs to the class-II pyridine nucleotide-disulfide oxidoreductase family.</text>
</comment>
<comment type="subunit">
    <text evidence="2 10">Homodimer.</text>
</comment>
<gene>
    <name evidence="13" type="primary">trxB</name>
    <name evidence="13" type="ORF">CVV65_05200</name>
</gene>
<keyword evidence="5 10" id="KW-0274">FAD</keyword>
<dbReference type="InterPro" id="IPR023753">
    <property type="entry name" value="FAD/NAD-binding_dom"/>
</dbReference>
<keyword evidence="11" id="KW-0521">NADP</keyword>
<evidence type="ECO:0000256" key="8">
    <source>
        <dbReference type="ARBA" id="ARBA00023284"/>
    </source>
</evidence>
<keyword evidence="7" id="KW-1015">Disulfide bond</keyword>
<keyword evidence="8 10" id="KW-0676">Redox-active center</keyword>
<dbReference type="EC" id="1.8.1.9" evidence="10"/>
<protein>
    <recommendedName>
        <fullName evidence="3 10">Thioredoxin reductase</fullName>
        <ecNumber evidence="10">1.8.1.9</ecNumber>
    </recommendedName>
</protein>
<accession>A0A2K8N504</accession>
<evidence type="ECO:0000256" key="5">
    <source>
        <dbReference type="ARBA" id="ARBA00022827"/>
    </source>
</evidence>
<evidence type="ECO:0000256" key="9">
    <source>
        <dbReference type="ARBA" id="ARBA00048132"/>
    </source>
</evidence>
<organism evidence="13 14">
    <name type="scientific">Kyrpidia spormannii</name>
    <dbReference type="NCBI Taxonomy" id="2055160"/>
    <lineage>
        <taxon>Bacteria</taxon>
        <taxon>Bacillati</taxon>
        <taxon>Bacillota</taxon>
        <taxon>Bacilli</taxon>
        <taxon>Bacillales</taxon>
        <taxon>Alicyclobacillaceae</taxon>
        <taxon>Kyrpidia</taxon>
    </lineage>
</organism>
<dbReference type="EMBL" id="CP024955">
    <property type="protein sequence ID" value="ATY84424.1"/>
    <property type="molecule type" value="Genomic_DNA"/>
</dbReference>
<comment type="cofactor">
    <cofactor evidence="11">
        <name>FAD</name>
        <dbReference type="ChEBI" id="CHEBI:57692"/>
    </cofactor>
    <text evidence="11">Binds 1 FAD per subunit.</text>
</comment>